<organism evidence="2 3">
    <name type="scientific">Novosphingobium chloroacetimidivorans</name>
    <dbReference type="NCBI Taxonomy" id="1428314"/>
    <lineage>
        <taxon>Bacteria</taxon>
        <taxon>Pseudomonadati</taxon>
        <taxon>Pseudomonadota</taxon>
        <taxon>Alphaproteobacteria</taxon>
        <taxon>Sphingomonadales</taxon>
        <taxon>Sphingomonadaceae</taxon>
        <taxon>Novosphingobium</taxon>
    </lineage>
</organism>
<accession>A0A7W7KCJ0</accession>
<dbReference type="InterPro" id="IPR000073">
    <property type="entry name" value="AB_hydrolase_1"/>
</dbReference>
<dbReference type="Gene3D" id="1.20.1440.110">
    <property type="entry name" value="acylaminoacyl peptidase"/>
    <property type="match status" value="1"/>
</dbReference>
<evidence type="ECO:0000259" key="1">
    <source>
        <dbReference type="Pfam" id="PF12697"/>
    </source>
</evidence>
<keyword evidence="3" id="KW-1185">Reference proteome</keyword>
<proteinExistence type="predicted"/>
<protein>
    <submittedName>
        <fullName evidence="2">Pimeloyl-ACP methyl ester carboxylesterase</fullName>
    </submittedName>
</protein>
<comment type="caution">
    <text evidence="2">The sequence shown here is derived from an EMBL/GenBank/DDBJ whole genome shotgun (WGS) entry which is preliminary data.</text>
</comment>
<gene>
    <name evidence="2" type="ORF">HNO88_003640</name>
</gene>
<feature type="domain" description="AB hydrolase-1" evidence="1">
    <location>
        <begin position="163"/>
        <end position="335"/>
    </location>
</feature>
<evidence type="ECO:0000313" key="2">
    <source>
        <dbReference type="EMBL" id="MBB4860297.1"/>
    </source>
</evidence>
<dbReference type="AlphaFoldDB" id="A0A7W7KCJ0"/>
<dbReference type="Pfam" id="PF12697">
    <property type="entry name" value="Abhydrolase_6"/>
    <property type="match status" value="1"/>
</dbReference>
<dbReference type="Gene3D" id="3.40.50.1820">
    <property type="entry name" value="alpha/beta hydrolase"/>
    <property type="match status" value="1"/>
</dbReference>
<dbReference type="Proteomes" id="UP000555448">
    <property type="component" value="Unassembled WGS sequence"/>
</dbReference>
<dbReference type="InterPro" id="IPR029058">
    <property type="entry name" value="AB_hydrolase_fold"/>
</dbReference>
<dbReference type="RefSeq" id="WP_184248830.1">
    <property type="nucleotide sequence ID" value="NZ_JACHLR010000019.1"/>
</dbReference>
<dbReference type="SUPFAM" id="SSF53474">
    <property type="entry name" value="alpha/beta-Hydrolases"/>
    <property type="match status" value="1"/>
</dbReference>
<name>A0A7W7KCJ0_9SPHN</name>
<evidence type="ECO:0000313" key="3">
    <source>
        <dbReference type="Proteomes" id="UP000555448"/>
    </source>
</evidence>
<dbReference type="EMBL" id="JACHLR010000019">
    <property type="protein sequence ID" value="MBB4860297.1"/>
    <property type="molecule type" value="Genomic_DNA"/>
</dbReference>
<reference evidence="2 3" key="1">
    <citation type="submission" date="2020-08" db="EMBL/GenBank/DDBJ databases">
        <title>Functional genomics of gut bacteria from endangered species of beetles.</title>
        <authorList>
            <person name="Carlos-Shanley C."/>
        </authorList>
    </citation>
    <scope>NUCLEOTIDE SEQUENCE [LARGE SCALE GENOMIC DNA]</scope>
    <source>
        <strain evidence="2 3">S00245</strain>
    </source>
</reference>
<sequence>MADDVDVGNKADAQFSERLIIAQRSIPRARMIDYGLPARDADFLQSLSVDSEKEWWDAAEDLGERHLFDADRQAASGNHAMAVLEREYASAAFNIGQLAINSDNETKRRLYGRATACLEENAGRPGCDYRRINVPLGTEGSLFGWHFRVPDAFGHVIMFGGLNGWGASFIRLARALGRQRIATVLAEAPGQGETRLISGLHLSRETIGHASRLIEFIADDGKPVGLVGFSFGGLIAAHVAAAVPTIAALCTNGSPVAIEALNHPVERELFGAAFGGEGDALLERVKDFNFDSDTEIIRCPVLSLEGGADPLVAAGTWRGFVGDGHPAADPRFWEDGLHTLYNHSAERDALIASWMSDCFRRKMEY</sequence>